<reference evidence="9" key="2">
    <citation type="submission" date="2015-01" db="EMBL/GenBank/DDBJ databases">
        <title>Evolutionary Origins and Diversification of the Mycorrhizal Mutualists.</title>
        <authorList>
            <consortium name="DOE Joint Genome Institute"/>
            <consortium name="Mycorrhizal Genomics Consortium"/>
            <person name="Kohler A."/>
            <person name="Kuo A."/>
            <person name="Nagy L.G."/>
            <person name="Floudas D."/>
            <person name="Copeland A."/>
            <person name="Barry K.W."/>
            <person name="Cichocki N."/>
            <person name="Veneault-Fourrey C."/>
            <person name="LaButti K."/>
            <person name="Lindquist E.A."/>
            <person name="Lipzen A."/>
            <person name="Lundell T."/>
            <person name="Morin E."/>
            <person name="Murat C."/>
            <person name="Riley R."/>
            <person name="Ohm R."/>
            <person name="Sun H."/>
            <person name="Tunlid A."/>
            <person name="Henrissat B."/>
            <person name="Grigoriev I.V."/>
            <person name="Hibbett D.S."/>
            <person name="Martin F."/>
        </authorList>
    </citation>
    <scope>NUCLEOTIDE SEQUENCE [LARGE SCALE GENOMIC DNA]</scope>
    <source>
        <strain evidence="9">Foug A</strain>
    </source>
</reference>
<dbReference type="InterPro" id="IPR030378">
    <property type="entry name" value="G_CP_dom"/>
</dbReference>
<evidence type="ECO:0000256" key="5">
    <source>
        <dbReference type="ARBA" id="ARBA00023242"/>
    </source>
</evidence>
<feature type="compositionally biased region" description="Polar residues" evidence="6">
    <location>
        <begin position="407"/>
        <end position="424"/>
    </location>
</feature>
<dbReference type="STRING" id="1036808.A0A0C2YUI5"/>
<feature type="region of interest" description="Disordered" evidence="6">
    <location>
        <begin position="399"/>
        <end position="430"/>
    </location>
</feature>
<dbReference type="Proteomes" id="UP000053989">
    <property type="component" value="Unassembled WGS sequence"/>
</dbReference>
<keyword evidence="5" id="KW-0539">Nucleus</keyword>
<dbReference type="PANTHER" id="PTHR11089">
    <property type="entry name" value="GTP-BINDING PROTEIN-RELATED"/>
    <property type="match status" value="1"/>
</dbReference>
<evidence type="ECO:0000259" key="7">
    <source>
        <dbReference type="PROSITE" id="PS51721"/>
    </source>
</evidence>
<keyword evidence="9" id="KW-1185">Reference proteome</keyword>
<dbReference type="InterPro" id="IPR050755">
    <property type="entry name" value="TRAFAC_YlqF/YawG_RiboMat"/>
</dbReference>
<evidence type="ECO:0000256" key="1">
    <source>
        <dbReference type="ARBA" id="ARBA00004123"/>
    </source>
</evidence>
<dbReference type="InterPro" id="IPR006073">
    <property type="entry name" value="GTP-bd"/>
</dbReference>
<dbReference type="FunCoup" id="A0A0C2YUI5">
    <property type="interactions" value="423"/>
</dbReference>
<dbReference type="GO" id="GO:0005730">
    <property type="term" value="C:nucleolus"/>
    <property type="evidence" value="ECO:0007669"/>
    <property type="project" value="TreeGrafter"/>
</dbReference>
<dbReference type="PROSITE" id="PS51721">
    <property type="entry name" value="G_CP"/>
    <property type="match status" value="1"/>
</dbReference>
<dbReference type="CDD" id="cd04178">
    <property type="entry name" value="Nucleostemin_like"/>
    <property type="match status" value="1"/>
</dbReference>
<dbReference type="PANTHER" id="PTHR11089:SF30">
    <property type="entry name" value="GUANINE NUCLEOTIDE-BINDING PROTEIN-LIKE 3 HOMOLOG"/>
    <property type="match status" value="1"/>
</dbReference>
<dbReference type="InterPro" id="IPR023179">
    <property type="entry name" value="GTP-bd_ortho_bundle_sf"/>
</dbReference>
<dbReference type="HOGENOM" id="CLU_011106_5_5_1"/>
<dbReference type="OrthoDB" id="444945at2759"/>
<comment type="subcellular location">
    <subcellularLocation>
        <location evidence="1">Nucleus</location>
    </subcellularLocation>
</comment>
<dbReference type="Gene3D" id="1.10.1580.10">
    <property type="match status" value="1"/>
</dbReference>
<reference evidence="8 9" key="1">
    <citation type="submission" date="2014-04" db="EMBL/GenBank/DDBJ databases">
        <authorList>
            <consortium name="DOE Joint Genome Institute"/>
            <person name="Kuo A."/>
            <person name="Kohler A."/>
            <person name="Nagy L.G."/>
            <person name="Floudas D."/>
            <person name="Copeland A."/>
            <person name="Barry K.W."/>
            <person name="Cichocki N."/>
            <person name="Veneault-Fourrey C."/>
            <person name="LaButti K."/>
            <person name="Lindquist E.A."/>
            <person name="Lipzen A."/>
            <person name="Lundell T."/>
            <person name="Morin E."/>
            <person name="Murat C."/>
            <person name="Sun H."/>
            <person name="Tunlid A."/>
            <person name="Henrissat B."/>
            <person name="Grigoriev I.V."/>
            <person name="Hibbett D.S."/>
            <person name="Martin F."/>
            <person name="Nordberg H.P."/>
            <person name="Cantor M.N."/>
            <person name="Hua S.X."/>
        </authorList>
    </citation>
    <scope>NUCLEOTIDE SEQUENCE [LARGE SCALE GENOMIC DNA]</scope>
    <source>
        <strain evidence="8 9">Foug A</strain>
    </source>
</reference>
<keyword evidence="2" id="KW-0547">Nucleotide-binding</keyword>
<dbReference type="InterPro" id="IPR027417">
    <property type="entry name" value="P-loop_NTPase"/>
</dbReference>
<evidence type="ECO:0000256" key="3">
    <source>
        <dbReference type="ARBA" id="ARBA00023054"/>
    </source>
</evidence>
<evidence type="ECO:0000313" key="9">
    <source>
        <dbReference type="Proteomes" id="UP000053989"/>
    </source>
</evidence>
<evidence type="ECO:0000256" key="4">
    <source>
        <dbReference type="ARBA" id="ARBA00023134"/>
    </source>
</evidence>
<feature type="region of interest" description="Disordered" evidence="6">
    <location>
        <begin position="442"/>
        <end position="485"/>
    </location>
</feature>
<keyword evidence="3" id="KW-0175">Coiled coil</keyword>
<dbReference type="FunFam" id="1.10.1580.10:FF:000002">
    <property type="entry name" value="Guanine nucleotide-binding protein-like 3 (nucleolar)-like"/>
    <property type="match status" value="1"/>
</dbReference>
<dbReference type="SUPFAM" id="SSF52540">
    <property type="entry name" value="P-loop containing nucleoside triphosphate hydrolases"/>
    <property type="match status" value="1"/>
</dbReference>
<feature type="domain" description="CP-type G" evidence="7">
    <location>
        <begin position="44"/>
        <end position="209"/>
    </location>
</feature>
<evidence type="ECO:0000256" key="6">
    <source>
        <dbReference type="SAM" id="MobiDB-lite"/>
    </source>
</evidence>
<dbReference type="Pfam" id="PF01926">
    <property type="entry name" value="MMR_HSR1"/>
    <property type="match status" value="1"/>
</dbReference>
<keyword evidence="4" id="KW-0342">GTP-binding</keyword>
<evidence type="ECO:0000313" key="8">
    <source>
        <dbReference type="EMBL" id="KIM53318.1"/>
    </source>
</evidence>
<dbReference type="AlphaFoldDB" id="A0A0C2YUI5"/>
<name>A0A0C2YUI5_9AGAM</name>
<dbReference type="GO" id="GO:0005525">
    <property type="term" value="F:GTP binding"/>
    <property type="evidence" value="ECO:0007669"/>
    <property type="project" value="UniProtKB-KW"/>
</dbReference>
<organism evidence="8 9">
    <name type="scientific">Scleroderma citrinum Foug A</name>
    <dbReference type="NCBI Taxonomy" id="1036808"/>
    <lineage>
        <taxon>Eukaryota</taxon>
        <taxon>Fungi</taxon>
        <taxon>Dikarya</taxon>
        <taxon>Basidiomycota</taxon>
        <taxon>Agaricomycotina</taxon>
        <taxon>Agaricomycetes</taxon>
        <taxon>Agaricomycetidae</taxon>
        <taxon>Boletales</taxon>
        <taxon>Sclerodermatineae</taxon>
        <taxon>Sclerodermataceae</taxon>
        <taxon>Scleroderma</taxon>
    </lineage>
</organism>
<evidence type="ECO:0000256" key="2">
    <source>
        <dbReference type="ARBA" id="ARBA00022741"/>
    </source>
</evidence>
<gene>
    <name evidence="8" type="ORF">SCLCIDRAFT_1222961</name>
</gene>
<proteinExistence type="predicted"/>
<accession>A0A0C2YUI5</accession>
<protein>
    <recommendedName>
        <fullName evidence="7">CP-type G domain-containing protein</fullName>
    </recommendedName>
</protein>
<dbReference type="EMBL" id="KN822184">
    <property type="protein sequence ID" value="KIM53318.1"/>
    <property type="molecule type" value="Genomic_DNA"/>
</dbReference>
<sequence length="485" mass="53644">MASEPTLSSLAIFASAAEKEHVDFESSGSRSTQKTKEQIRRYYVRELHKVIDESDIILHVLDARDPEGCRSRLVEEEVRRRENEGKKLVFVLNKIDLVPRENAQQWLRYLRHSTPTLPFRSASSNERSHLSSSTAPSLLRLLKAYKPASQSITVGVVGFPNVGKSSLINSLKRSKVCAVAAQAGHTKTRQTVQLERGIKIIDSPGVVFDEETLDPSLGQQQKGSISLRNVIKVEDIEDPITIVEDILARTEAETLRKIYNLPEFSSTLEFLTMFALSSGRLLKGGTPDILSAARQVLMDWNHQKIPYFSTPPTVHPSSIPSTVTTAGGYHVSLGAENVGNAQIVSEFSKPFELAGLFGAADAGAFGNEQTTEEMDLMGVVAAPEASDMIIDEATATWIPQKRRRSPSCGSERTPAQTQRQTFDASGTRMPKRFRRAKDLSAYEEAASRNHPLNRKTLKKDARRTRRAAAKLQSCMRHASGMEVDG</sequence>
<dbReference type="InParanoid" id="A0A0C2YUI5"/>
<feature type="compositionally biased region" description="Basic residues" evidence="6">
    <location>
        <begin position="451"/>
        <end position="468"/>
    </location>
</feature>
<dbReference type="Gene3D" id="3.40.50.300">
    <property type="entry name" value="P-loop containing nucleotide triphosphate hydrolases"/>
    <property type="match status" value="1"/>
</dbReference>